<feature type="domain" description="Putative DNA-binding" evidence="1">
    <location>
        <begin position="2"/>
        <end position="93"/>
    </location>
</feature>
<evidence type="ECO:0000313" key="3">
    <source>
        <dbReference type="Proteomes" id="UP001597135"/>
    </source>
</evidence>
<dbReference type="Proteomes" id="UP001597135">
    <property type="component" value="Unassembled WGS sequence"/>
</dbReference>
<dbReference type="GO" id="GO:0003677">
    <property type="term" value="F:DNA binding"/>
    <property type="evidence" value="ECO:0007669"/>
    <property type="project" value="UniProtKB-KW"/>
</dbReference>
<sequence>MTQALFTRALFDAAEPVPEGLRDGAGRPAGRRFSVYRNNIAVSLTEALETGFPALKSLLGDENFARVAGLYLRAEPPGSPILAQYGAGLPAFLGTLPQLAHLPYLADVARLELALRQSYHAADHSPADPARLAGLDEAQLAATRLILAPSAVLLRSRYPVTQIHRFATTPGTPTPQGGGEDILILRRQFDPVPHVLPEGGAAFIETLGHAPFGAALEAAGDGFDLAAVLGLLMSESALAHIHLPEIPR</sequence>
<comment type="caution">
    <text evidence="2">The sequence shown here is derived from an EMBL/GenBank/DDBJ whole genome shotgun (WGS) entry which is preliminary data.</text>
</comment>
<name>A0ABW3ZLX7_9RHOB</name>
<dbReference type="Gene3D" id="1.10.150.690">
    <property type="entry name" value="DUF2063"/>
    <property type="match status" value="1"/>
</dbReference>
<dbReference type="EMBL" id="JBHTMU010000039">
    <property type="protein sequence ID" value="MFD1344142.1"/>
    <property type="molecule type" value="Genomic_DNA"/>
</dbReference>
<evidence type="ECO:0000259" key="1">
    <source>
        <dbReference type="Pfam" id="PF09836"/>
    </source>
</evidence>
<proteinExistence type="predicted"/>
<evidence type="ECO:0000313" key="2">
    <source>
        <dbReference type="EMBL" id="MFD1344142.1"/>
    </source>
</evidence>
<keyword evidence="3" id="KW-1185">Reference proteome</keyword>
<gene>
    <name evidence="2" type="ORF">ACFQ4E_17055</name>
</gene>
<keyword evidence="2" id="KW-0238">DNA-binding</keyword>
<dbReference type="InterPro" id="IPR018640">
    <property type="entry name" value="DUF2063"/>
</dbReference>
<reference evidence="3" key="1">
    <citation type="journal article" date="2019" name="Int. J. Syst. Evol. Microbiol.">
        <title>The Global Catalogue of Microorganisms (GCM) 10K type strain sequencing project: providing services to taxonomists for standard genome sequencing and annotation.</title>
        <authorList>
            <consortium name="The Broad Institute Genomics Platform"/>
            <consortium name="The Broad Institute Genome Sequencing Center for Infectious Disease"/>
            <person name="Wu L."/>
            <person name="Ma J."/>
        </authorList>
    </citation>
    <scope>NUCLEOTIDE SEQUENCE [LARGE SCALE GENOMIC DNA]</scope>
    <source>
        <strain evidence="3">CCUG 62953</strain>
    </source>
</reference>
<accession>A0ABW3ZLX7</accession>
<organism evidence="2 3">
    <name type="scientific">Litorisediminicola beolgyonensis</name>
    <dbReference type="NCBI Taxonomy" id="1173614"/>
    <lineage>
        <taxon>Bacteria</taxon>
        <taxon>Pseudomonadati</taxon>
        <taxon>Pseudomonadota</taxon>
        <taxon>Alphaproteobacteria</taxon>
        <taxon>Rhodobacterales</taxon>
        <taxon>Paracoccaceae</taxon>
        <taxon>Litorisediminicola</taxon>
    </lineage>
</organism>
<dbReference type="InterPro" id="IPR044922">
    <property type="entry name" value="DUF2063_N_sf"/>
</dbReference>
<dbReference type="RefSeq" id="WP_386805684.1">
    <property type="nucleotide sequence ID" value="NZ_JBHTMU010000039.1"/>
</dbReference>
<dbReference type="Pfam" id="PF09836">
    <property type="entry name" value="DUF2063"/>
    <property type="match status" value="1"/>
</dbReference>
<protein>
    <submittedName>
        <fullName evidence="2">DNA-binding domain-containing protein</fullName>
    </submittedName>
</protein>